<dbReference type="EMBL" id="JACGCI010000176">
    <property type="protein sequence ID" value="KAF6742706.1"/>
    <property type="molecule type" value="Genomic_DNA"/>
</dbReference>
<dbReference type="OrthoDB" id="3256058at2759"/>
<dbReference type="Proteomes" id="UP000521943">
    <property type="component" value="Unassembled WGS sequence"/>
</dbReference>
<gene>
    <name evidence="2" type="ORF">DFP72DRAFT_1104983</name>
</gene>
<dbReference type="AlphaFoldDB" id="A0A8H6HAN2"/>
<organism evidence="2 3">
    <name type="scientific">Ephemerocybe angulata</name>
    <dbReference type="NCBI Taxonomy" id="980116"/>
    <lineage>
        <taxon>Eukaryota</taxon>
        <taxon>Fungi</taxon>
        <taxon>Dikarya</taxon>
        <taxon>Basidiomycota</taxon>
        <taxon>Agaricomycotina</taxon>
        <taxon>Agaricomycetes</taxon>
        <taxon>Agaricomycetidae</taxon>
        <taxon>Agaricales</taxon>
        <taxon>Agaricineae</taxon>
        <taxon>Psathyrellaceae</taxon>
        <taxon>Ephemerocybe</taxon>
    </lineage>
</organism>
<feature type="region of interest" description="Disordered" evidence="1">
    <location>
        <begin position="322"/>
        <end position="358"/>
    </location>
</feature>
<protein>
    <submittedName>
        <fullName evidence="2">Uncharacterized protein</fullName>
    </submittedName>
</protein>
<evidence type="ECO:0000313" key="3">
    <source>
        <dbReference type="Proteomes" id="UP000521943"/>
    </source>
</evidence>
<reference evidence="2 3" key="1">
    <citation type="submission" date="2020-07" db="EMBL/GenBank/DDBJ databases">
        <title>Comparative genomics of pyrophilous fungi reveals a link between fire events and developmental genes.</title>
        <authorList>
            <consortium name="DOE Joint Genome Institute"/>
            <person name="Steindorff A.S."/>
            <person name="Carver A."/>
            <person name="Calhoun S."/>
            <person name="Stillman K."/>
            <person name="Liu H."/>
            <person name="Lipzen A."/>
            <person name="Pangilinan J."/>
            <person name="Labutti K."/>
            <person name="Bruns T.D."/>
            <person name="Grigoriev I.V."/>
        </authorList>
    </citation>
    <scope>NUCLEOTIDE SEQUENCE [LARGE SCALE GENOMIC DNA]</scope>
    <source>
        <strain evidence="2 3">CBS 144469</strain>
    </source>
</reference>
<comment type="caution">
    <text evidence="2">The sequence shown here is derived from an EMBL/GenBank/DDBJ whole genome shotgun (WGS) entry which is preliminary data.</text>
</comment>
<keyword evidence="3" id="KW-1185">Reference proteome</keyword>
<evidence type="ECO:0000256" key="1">
    <source>
        <dbReference type="SAM" id="MobiDB-lite"/>
    </source>
</evidence>
<accession>A0A8H6HAN2</accession>
<name>A0A8H6HAN2_9AGAR</name>
<evidence type="ECO:0000313" key="2">
    <source>
        <dbReference type="EMBL" id="KAF6742706.1"/>
    </source>
</evidence>
<sequence length="358" mass="41123">MYSPIQRRELRALVKSQSTPADDLKERRTKLSGEIKRWRKRYIKAAPLVESLIAAAPQAETIEDESLHLPSSITLAERTKLGLLNLSIYELKLREGEANTAVVGICNSLIHENLLSGVQRQHSRGVYQNTRSHQFINRVKAKRKAYAAQYRECRRRLLELNNLPSTATLPGYPTLQAKDMFQKNATQTRVLGEGKETDSWIWSYGNLRDMDEKEKLEFLSDAEKVYWFRARADMMRWVEEVEILEEDIRRVVRSAERMEAFWTSAASESPKISGRQVYAYEKASMFKRMAVDARAALKNGGGDWPDTNESVVEYADRRRPSLDIKWSGPQDDEEEEEVTVDGVEVGDDEEEEGDDDDI</sequence>
<proteinExistence type="predicted"/>
<feature type="compositionally biased region" description="Acidic residues" evidence="1">
    <location>
        <begin position="330"/>
        <end position="358"/>
    </location>
</feature>